<dbReference type="SMART" id="SM01217">
    <property type="entry name" value="Fn3_like"/>
    <property type="match status" value="1"/>
</dbReference>
<gene>
    <name evidence="8" type="ORF">H9L22_15560</name>
</gene>
<dbReference type="SUPFAM" id="SSF52279">
    <property type="entry name" value="Beta-D-glucan exohydrolase, C-terminal domain"/>
    <property type="match status" value="1"/>
</dbReference>
<dbReference type="InterPro" id="IPR013783">
    <property type="entry name" value="Ig-like_fold"/>
</dbReference>
<dbReference type="InterPro" id="IPR036881">
    <property type="entry name" value="Glyco_hydro_3_C_sf"/>
</dbReference>
<name>A0A7H0HAT0_9ACTN</name>
<keyword evidence="9" id="KW-1185">Reference proteome</keyword>
<evidence type="ECO:0000256" key="2">
    <source>
        <dbReference type="ARBA" id="ARBA00005336"/>
    </source>
</evidence>
<dbReference type="Pfam" id="PF00933">
    <property type="entry name" value="Glyco_hydro_3"/>
    <property type="match status" value="1"/>
</dbReference>
<reference evidence="8 9" key="1">
    <citation type="submission" date="2020-08" db="EMBL/GenBank/DDBJ databases">
        <title>Genome sequence of Tessaracoccus defluvii JCM 17540T.</title>
        <authorList>
            <person name="Hyun D.-W."/>
            <person name="Bae J.-W."/>
        </authorList>
    </citation>
    <scope>NUCLEOTIDE SEQUENCE [LARGE SCALE GENOMIC DNA]</scope>
    <source>
        <strain evidence="8 9">JCM 17540</strain>
    </source>
</reference>
<evidence type="ECO:0000259" key="7">
    <source>
        <dbReference type="SMART" id="SM01217"/>
    </source>
</evidence>
<dbReference type="InterPro" id="IPR026891">
    <property type="entry name" value="Fn3-like"/>
</dbReference>
<dbReference type="KEGG" id="tdf:H9L22_15560"/>
<dbReference type="Gene3D" id="2.60.40.10">
    <property type="entry name" value="Immunoglobulins"/>
    <property type="match status" value="1"/>
</dbReference>
<evidence type="ECO:0000256" key="4">
    <source>
        <dbReference type="ARBA" id="ARBA00022729"/>
    </source>
</evidence>
<evidence type="ECO:0000313" key="9">
    <source>
        <dbReference type="Proteomes" id="UP000516117"/>
    </source>
</evidence>
<dbReference type="PRINTS" id="PR00133">
    <property type="entry name" value="GLHYDRLASE3"/>
</dbReference>
<evidence type="ECO:0000256" key="5">
    <source>
        <dbReference type="ARBA" id="ARBA00022801"/>
    </source>
</evidence>
<dbReference type="Pfam" id="PF01915">
    <property type="entry name" value="Glyco_hydro_3_C"/>
    <property type="match status" value="1"/>
</dbReference>
<dbReference type="Proteomes" id="UP000516117">
    <property type="component" value="Chromosome"/>
</dbReference>
<dbReference type="GO" id="GO:0008422">
    <property type="term" value="F:beta-glucosidase activity"/>
    <property type="evidence" value="ECO:0007669"/>
    <property type="project" value="UniProtKB-EC"/>
</dbReference>
<comment type="catalytic activity">
    <reaction evidence="1">
        <text>Hydrolysis of terminal, non-reducing beta-D-glucosyl residues with release of beta-D-glucose.</text>
        <dbReference type="EC" id="3.2.1.21"/>
    </reaction>
</comment>
<accession>A0A7H0HAT0</accession>
<sequence>MTLPEKVGQMMQLDARDDLDDMVLNRHVGSILHTSPERVRRAHQLTATTRLQIPLLVGEDCIHGHSFWEGATIFPTQLGMAASWDARLLERVARITAIEAAATGIHWTFSPVLCITRDLRWGRVNETFGEDPFLIGELASAMVRGYQGDGLQDETAILATAKHFAGYSETQGGRDASEADLSRRKLRSWFLPPFERVAREGCRTFMLGYQTTDGVPITVNDWLLTDVLRGEWGYTGTLITDWDNVGRMVWEQKVQPDIAHAAAAAVKAGNDMVMTTPGFFQGALDAVANGLLVEADLDRAVSRILTVKFELGLFENPRHPDDARIAVEVATAEHEALNLELTRRSIVLLENDGVLPLPADRARRVAVVGPLADDAQTQLGDWAGGSGQAGWLEGQPRDMITTVLDGLRELAPAGWEVTHARGAEILTLTDDPAGRFFPDGQPRPRLVVPAAVNEAQLAEAVAAAEAADYVVAVVGDRIELVGEGRSTATLELIGGQVALLDALAATGKPMIVVLVASKPLVLPESARNAAAVIWAASPGMKGGRAIAEIAYGHTEPSGRLPISFARHVGQQPTYYNQIRGQHGSRYADLTQAPAWPFGHGLSFTTVEYSDLALEADELSSADVIRGSVTLHNTGERPSLETVQIYVSDTVTSASWADQELKGYRQVTVSPGESVEVAFELPVAACMIVNAAGDRVVEPGAFELRVGPSSDWARLLTAPFTVAG</sequence>
<evidence type="ECO:0000256" key="1">
    <source>
        <dbReference type="ARBA" id="ARBA00000448"/>
    </source>
</evidence>
<dbReference type="InterPro" id="IPR001764">
    <property type="entry name" value="Glyco_hydro_3_N"/>
</dbReference>
<dbReference type="PANTHER" id="PTHR30620">
    <property type="entry name" value="PERIPLASMIC BETA-GLUCOSIDASE-RELATED"/>
    <property type="match status" value="1"/>
</dbReference>
<dbReference type="EMBL" id="CP060789">
    <property type="protein sequence ID" value="QNP57646.1"/>
    <property type="molecule type" value="Genomic_DNA"/>
</dbReference>
<dbReference type="InterPro" id="IPR036962">
    <property type="entry name" value="Glyco_hydro_3_N_sf"/>
</dbReference>
<feature type="domain" description="Fibronectin type III-like" evidence="7">
    <location>
        <begin position="640"/>
        <end position="709"/>
    </location>
</feature>
<dbReference type="GO" id="GO:0009251">
    <property type="term" value="P:glucan catabolic process"/>
    <property type="evidence" value="ECO:0007669"/>
    <property type="project" value="TreeGrafter"/>
</dbReference>
<evidence type="ECO:0000256" key="6">
    <source>
        <dbReference type="ARBA" id="ARBA00023295"/>
    </source>
</evidence>
<dbReference type="Gene3D" id="3.40.50.1700">
    <property type="entry name" value="Glycoside hydrolase family 3 C-terminal domain"/>
    <property type="match status" value="1"/>
</dbReference>
<evidence type="ECO:0000256" key="3">
    <source>
        <dbReference type="ARBA" id="ARBA00012744"/>
    </source>
</evidence>
<dbReference type="Gene3D" id="3.20.20.300">
    <property type="entry name" value="Glycoside hydrolase, family 3, N-terminal domain"/>
    <property type="match status" value="1"/>
</dbReference>
<dbReference type="Pfam" id="PF14310">
    <property type="entry name" value="Fn3-like"/>
    <property type="match status" value="1"/>
</dbReference>
<dbReference type="AlphaFoldDB" id="A0A7H0HAT0"/>
<organism evidence="8 9">
    <name type="scientific">Tessaracoccus defluvii</name>
    <dbReference type="NCBI Taxonomy" id="1285901"/>
    <lineage>
        <taxon>Bacteria</taxon>
        <taxon>Bacillati</taxon>
        <taxon>Actinomycetota</taxon>
        <taxon>Actinomycetes</taxon>
        <taxon>Propionibacteriales</taxon>
        <taxon>Propionibacteriaceae</taxon>
        <taxon>Tessaracoccus</taxon>
    </lineage>
</organism>
<proteinExistence type="inferred from homology"/>
<keyword evidence="4" id="KW-0732">Signal</keyword>
<dbReference type="InterPro" id="IPR051915">
    <property type="entry name" value="Cellulose_Degrad_GH3"/>
</dbReference>
<dbReference type="InterPro" id="IPR017853">
    <property type="entry name" value="GH"/>
</dbReference>
<keyword evidence="6" id="KW-0326">Glycosidase</keyword>
<dbReference type="PANTHER" id="PTHR30620:SF16">
    <property type="entry name" value="LYSOSOMAL BETA GLUCOSIDASE"/>
    <property type="match status" value="1"/>
</dbReference>
<comment type="similarity">
    <text evidence="2">Belongs to the glycosyl hydrolase 3 family.</text>
</comment>
<protein>
    <recommendedName>
        <fullName evidence="3">beta-glucosidase</fullName>
        <ecNumber evidence="3">3.2.1.21</ecNumber>
    </recommendedName>
</protein>
<evidence type="ECO:0000313" key="8">
    <source>
        <dbReference type="EMBL" id="QNP57646.1"/>
    </source>
</evidence>
<keyword evidence="5 8" id="KW-0378">Hydrolase</keyword>
<dbReference type="EC" id="3.2.1.21" evidence="3"/>
<dbReference type="SUPFAM" id="SSF51445">
    <property type="entry name" value="(Trans)glycosidases"/>
    <property type="match status" value="1"/>
</dbReference>
<dbReference type="InterPro" id="IPR002772">
    <property type="entry name" value="Glyco_hydro_3_C"/>
</dbReference>